<sequence>MMVVRERTSSEALAIVLIQVFVPVSQTTTVPEFEETPEIDFEPTPLLQIEGTTKTTPEPRQQLQETTPTLPPAPTKIYPAARDAVALLMMARTTSYAPRTDQMPSFSLGLTDSSQEEASTQEGASTQEVERTKSPEAANLLEQLDNLGQKIARNAAKAESKSPQIQRETGGESSERFETPAGINQNTDDMKQKCYIWGTRVKTYADGKTNEYENICTLMAQDKYILTKMHIASLQAATFIEAEIVSVMCLILNQTNDKRFQEQNMAISKHPNGEFISPKTNKEFRVEDYPSFIPFIDAKKLTSHPYISFHL</sequence>
<evidence type="ECO:0000313" key="4">
    <source>
        <dbReference type="Proteomes" id="UP000289738"/>
    </source>
</evidence>
<feature type="region of interest" description="Disordered" evidence="1">
    <location>
        <begin position="99"/>
        <end position="133"/>
    </location>
</feature>
<dbReference type="EMBL" id="SDMP01000010">
    <property type="protein sequence ID" value="RYR34827.1"/>
    <property type="molecule type" value="Genomic_DNA"/>
</dbReference>
<feature type="region of interest" description="Disordered" evidence="1">
    <location>
        <begin position="52"/>
        <end position="75"/>
    </location>
</feature>
<feature type="compositionally biased region" description="Basic and acidic residues" evidence="1">
    <location>
        <begin position="169"/>
        <end position="178"/>
    </location>
</feature>
<keyword evidence="4" id="KW-1185">Reference proteome</keyword>
<feature type="compositionally biased region" description="Polar residues" evidence="1">
    <location>
        <begin position="99"/>
        <end position="127"/>
    </location>
</feature>
<evidence type="ECO:0000256" key="1">
    <source>
        <dbReference type="SAM" id="MobiDB-lite"/>
    </source>
</evidence>
<comment type="caution">
    <text evidence="3">The sequence shown here is derived from an EMBL/GenBank/DDBJ whole genome shotgun (WGS) entry which is preliminary data.</text>
</comment>
<gene>
    <name evidence="3" type="ORF">Ahy_A10g049877</name>
</gene>
<name>A0A445B830_ARAHY</name>
<protein>
    <submittedName>
        <fullName evidence="3">Uncharacterized protein</fullName>
    </submittedName>
</protein>
<evidence type="ECO:0000256" key="2">
    <source>
        <dbReference type="SAM" id="SignalP"/>
    </source>
</evidence>
<dbReference type="Proteomes" id="UP000289738">
    <property type="component" value="Chromosome A10"/>
</dbReference>
<keyword evidence="2" id="KW-0732">Signal</keyword>
<feature type="compositionally biased region" description="Polar residues" evidence="1">
    <location>
        <begin position="52"/>
        <end position="68"/>
    </location>
</feature>
<reference evidence="3 4" key="1">
    <citation type="submission" date="2019-01" db="EMBL/GenBank/DDBJ databases">
        <title>Sequencing of cultivated peanut Arachis hypogaea provides insights into genome evolution and oil improvement.</title>
        <authorList>
            <person name="Chen X."/>
        </authorList>
    </citation>
    <scope>NUCLEOTIDE SEQUENCE [LARGE SCALE GENOMIC DNA]</scope>
    <source>
        <strain evidence="4">cv. Fuhuasheng</strain>
        <tissue evidence="3">Leaves</tissue>
    </source>
</reference>
<evidence type="ECO:0000313" key="3">
    <source>
        <dbReference type="EMBL" id="RYR34827.1"/>
    </source>
</evidence>
<feature type="signal peptide" evidence="2">
    <location>
        <begin position="1"/>
        <end position="27"/>
    </location>
</feature>
<accession>A0A445B830</accession>
<feature type="chain" id="PRO_5019124594" evidence="2">
    <location>
        <begin position="28"/>
        <end position="311"/>
    </location>
</feature>
<organism evidence="3 4">
    <name type="scientific">Arachis hypogaea</name>
    <name type="common">Peanut</name>
    <dbReference type="NCBI Taxonomy" id="3818"/>
    <lineage>
        <taxon>Eukaryota</taxon>
        <taxon>Viridiplantae</taxon>
        <taxon>Streptophyta</taxon>
        <taxon>Embryophyta</taxon>
        <taxon>Tracheophyta</taxon>
        <taxon>Spermatophyta</taxon>
        <taxon>Magnoliopsida</taxon>
        <taxon>eudicotyledons</taxon>
        <taxon>Gunneridae</taxon>
        <taxon>Pentapetalae</taxon>
        <taxon>rosids</taxon>
        <taxon>fabids</taxon>
        <taxon>Fabales</taxon>
        <taxon>Fabaceae</taxon>
        <taxon>Papilionoideae</taxon>
        <taxon>50 kb inversion clade</taxon>
        <taxon>dalbergioids sensu lato</taxon>
        <taxon>Dalbergieae</taxon>
        <taxon>Pterocarpus clade</taxon>
        <taxon>Arachis</taxon>
    </lineage>
</organism>
<feature type="region of interest" description="Disordered" evidence="1">
    <location>
        <begin position="154"/>
        <end position="185"/>
    </location>
</feature>
<dbReference type="AlphaFoldDB" id="A0A445B830"/>
<proteinExistence type="predicted"/>